<keyword evidence="6" id="KW-1185">Reference proteome</keyword>
<feature type="region of interest" description="Disordered" evidence="3">
    <location>
        <begin position="128"/>
        <end position="147"/>
    </location>
</feature>
<feature type="compositionally biased region" description="Basic and acidic residues" evidence="3">
    <location>
        <begin position="371"/>
        <end position="389"/>
    </location>
</feature>
<dbReference type="OrthoDB" id="3797359at2759"/>
<feature type="region of interest" description="Disordered" evidence="3">
    <location>
        <begin position="370"/>
        <end position="429"/>
    </location>
</feature>
<feature type="region of interest" description="Disordered" evidence="3">
    <location>
        <begin position="445"/>
        <end position="476"/>
    </location>
</feature>
<reference evidence="5" key="1">
    <citation type="journal article" date="2020" name="Stud. Mycol.">
        <title>101 Dothideomycetes genomes: a test case for predicting lifestyles and emergence of pathogens.</title>
        <authorList>
            <person name="Haridas S."/>
            <person name="Albert R."/>
            <person name="Binder M."/>
            <person name="Bloem J."/>
            <person name="Labutti K."/>
            <person name="Salamov A."/>
            <person name="Andreopoulos B."/>
            <person name="Baker S."/>
            <person name="Barry K."/>
            <person name="Bills G."/>
            <person name="Bluhm B."/>
            <person name="Cannon C."/>
            <person name="Castanera R."/>
            <person name="Culley D."/>
            <person name="Daum C."/>
            <person name="Ezra D."/>
            <person name="Gonzalez J."/>
            <person name="Henrissat B."/>
            <person name="Kuo A."/>
            <person name="Liang C."/>
            <person name="Lipzen A."/>
            <person name="Lutzoni F."/>
            <person name="Magnuson J."/>
            <person name="Mondo S."/>
            <person name="Nolan M."/>
            <person name="Ohm R."/>
            <person name="Pangilinan J."/>
            <person name="Park H.-J."/>
            <person name="Ramirez L."/>
            <person name="Alfaro M."/>
            <person name="Sun H."/>
            <person name="Tritt A."/>
            <person name="Yoshinaga Y."/>
            <person name="Zwiers L.-H."/>
            <person name="Turgeon B."/>
            <person name="Goodwin S."/>
            <person name="Spatafora J."/>
            <person name="Crous P."/>
            <person name="Grigoriev I."/>
        </authorList>
    </citation>
    <scope>NUCLEOTIDE SEQUENCE</scope>
    <source>
        <strain evidence="5">CBS 133067</strain>
    </source>
</reference>
<gene>
    <name evidence="5" type="ORF">NA57DRAFT_60429</name>
</gene>
<dbReference type="InterPro" id="IPR035979">
    <property type="entry name" value="RBD_domain_sf"/>
</dbReference>
<dbReference type="Gene3D" id="2.30.30.40">
    <property type="entry name" value="SH3 Domains"/>
    <property type="match status" value="1"/>
</dbReference>
<evidence type="ECO:0000256" key="2">
    <source>
        <dbReference type="PROSITE-ProRule" id="PRU00192"/>
    </source>
</evidence>
<dbReference type="SUPFAM" id="SSF50044">
    <property type="entry name" value="SH3-domain"/>
    <property type="match status" value="1"/>
</dbReference>
<organism evidence="5 6">
    <name type="scientific">Rhizodiscina lignyota</name>
    <dbReference type="NCBI Taxonomy" id="1504668"/>
    <lineage>
        <taxon>Eukaryota</taxon>
        <taxon>Fungi</taxon>
        <taxon>Dikarya</taxon>
        <taxon>Ascomycota</taxon>
        <taxon>Pezizomycotina</taxon>
        <taxon>Dothideomycetes</taxon>
        <taxon>Pleosporomycetidae</taxon>
        <taxon>Aulographales</taxon>
        <taxon>Rhizodiscinaceae</taxon>
        <taxon>Rhizodiscina</taxon>
    </lineage>
</organism>
<comment type="caution">
    <text evidence="5">The sequence shown here is derived from an EMBL/GenBank/DDBJ whole genome shotgun (WGS) entry which is preliminary data.</text>
</comment>
<feature type="compositionally biased region" description="Polar residues" evidence="3">
    <location>
        <begin position="453"/>
        <end position="463"/>
    </location>
</feature>
<dbReference type="SUPFAM" id="SSF54928">
    <property type="entry name" value="RNA-binding domain, RBD"/>
    <property type="match status" value="1"/>
</dbReference>
<dbReference type="InterPro" id="IPR036028">
    <property type="entry name" value="SH3-like_dom_sf"/>
</dbReference>
<feature type="region of interest" description="Disordered" evidence="3">
    <location>
        <begin position="555"/>
        <end position="577"/>
    </location>
</feature>
<accession>A0A9P4I6J1</accession>
<dbReference type="SMART" id="SM00326">
    <property type="entry name" value="SH3"/>
    <property type="match status" value="1"/>
</dbReference>
<keyword evidence="1 2" id="KW-0728">SH3 domain</keyword>
<dbReference type="InterPro" id="IPR001452">
    <property type="entry name" value="SH3_domain"/>
</dbReference>
<dbReference type="Pfam" id="PF14604">
    <property type="entry name" value="SH3_9"/>
    <property type="match status" value="1"/>
</dbReference>
<dbReference type="AlphaFoldDB" id="A0A9P4I6J1"/>
<dbReference type="CDD" id="cd00174">
    <property type="entry name" value="SH3"/>
    <property type="match status" value="1"/>
</dbReference>
<feature type="compositionally biased region" description="Polar residues" evidence="3">
    <location>
        <begin position="412"/>
        <end position="424"/>
    </location>
</feature>
<evidence type="ECO:0000256" key="3">
    <source>
        <dbReference type="SAM" id="MobiDB-lite"/>
    </source>
</evidence>
<evidence type="ECO:0000259" key="4">
    <source>
        <dbReference type="PROSITE" id="PS50002"/>
    </source>
</evidence>
<feature type="compositionally biased region" description="Polar residues" evidence="3">
    <location>
        <begin position="128"/>
        <end position="143"/>
    </location>
</feature>
<protein>
    <recommendedName>
        <fullName evidence="4">SH3 domain-containing protein</fullName>
    </recommendedName>
</protein>
<name>A0A9P4I6J1_9PEZI</name>
<feature type="region of interest" description="Disordered" evidence="3">
    <location>
        <begin position="228"/>
        <end position="322"/>
    </location>
</feature>
<dbReference type="EMBL" id="ML978134">
    <property type="protein sequence ID" value="KAF2094383.1"/>
    <property type="molecule type" value="Genomic_DNA"/>
</dbReference>
<feature type="compositionally biased region" description="Polar residues" evidence="3">
    <location>
        <begin position="297"/>
        <end position="309"/>
    </location>
</feature>
<evidence type="ECO:0000256" key="1">
    <source>
        <dbReference type="ARBA" id="ARBA00022443"/>
    </source>
</evidence>
<feature type="domain" description="SH3" evidence="4">
    <location>
        <begin position="13"/>
        <end position="73"/>
    </location>
</feature>
<proteinExistence type="predicted"/>
<dbReference type="GO" id="GO:0003676">
    <property type="term" value="F:nucleic acid binding"/>
    <property type="evidence" value="ECO:0007669"/>
    <property type="project" value="InterPro"/>
</dbReference>
<dbReference type="Proteomes" id="UP000799772">
    <property type="component" value="Unassembled WGS sequence"/>
</dbReference>
<evidence type="ECO:0000313" key="6">
    <source>
        <dbReference type="Proteomes" id="UP000799772"/>
    </source>
</evidence>
<evidence type="ECO:0000313" key="5">
    <source>
        <dbReference type="EMBL" id="KAF2094383.1"/>
    </source>
</evidence>
<dbReference type="PROSITE" id="PS50002">
    <property type="entry name" value="SH3"/>
    <property type="match status" value="1"/>
</dbReference>
<sequence>MPTSAPFYGSGSKTLGTARATAAHTPRDGTELPVSRGQRFTLLSKEGEWWYIVRDGRGREGYVPAALIAVDQPDAIIALYKQWKETCDQLLERGQLSVREWDVMAIPKQVIHCNQLGCKVSRAQVNNSSARSESPLSTRFDSATSDKHHDITEPTVGICVHDLEPFLQADPEYSAEWLKRQRNSWHPDQFQKRCAPHARDTLGKIGTQMFSLMSMLVEKEAKREEELGELGLAREKRKRHQEHGTEHRATKTTVNSNSRRQDGTNEASHGATGHEGPMPTTPTQSHFNPEAPKFAFKSTNYDGSSSPVDSTPPSFNPSAASFSPAATPLNPSAQSFLPGLMSSKYAPKRFVILLKQFPSKFKLTTLCSATKPERDTKERAPPMPLRRDFTFNPAQYAPSHIRNDLPIHPPQKGSSSEAQSNTPRSHPHLASHNALNTVIERLSVQSTDDKSSFQEASTLQYAQEPSPPTTPVESPMRSFNQLRDWQEVKNIPGDWSAAKIEEVIKHFHPGRVLVERNYNADGSQTAIISTVAYLEAKKTEPTMIEASKIESLKSGLMKAGTPSRSPPPGEKIEAPKSSSKTFMASYPSFDPRSRFRKPVTRFHVPRIAPKLSSKTFNESYPSFDPGSRFRQPVARLLLTNLPSSADEKWVKALFMELSWEAECCPTRIVLLRDTGTSTDLHVVFGVLYFNDYHDASAAKALLDHRKWPMKDKIPKVEMMPMLLLPADDETDAWARRAELEPFEWEKEQFKTSGLPYVPHGDHAPRVGQRPEGVSEDRWQHLLYKAQVIKKRARNAIAERRERQMKEMESSQAVERNQAVEHGGPLLKGKAKAKEDDDMVWIERSWFWW</sequence>
<feature type="compositionally biased region" description="Low complexity" evidence="3">
    <location>
        <begin position="311"/>
        <end position="322"/>
    </location>
</feature>